<dbReference type="InterPro" id="IPR002033">
    <property type="entry name" value="TatC"/>
</dbReference>
<dbReference type="STRING" id="1090615.SAMN04515671_3734"/>
<feature type="transmembrane region" description="Helical" evidence="7">
    <location>
        <begin position="179"/>
        <end position="205"/>
    </location>
</feature>
<protein>
    <recommendedName>
        <fullName evidence="7">Sec-independent protein translocase protein TatC</fullName>
    </recommendedName>
</protein>
<dbReference type="GO" id="GO:0009977">
    <property type="term" value="F:proton motive force dependent protein transmembrane transporter activity"/>
    <property type="evidence" value="ECO:0007669"/>
    <property type="project" value="TreeGrafter"/>
</dbReference>
<dbReference type="GO" id="GO:0043953">
    <property type="term" value="P:protein transport by the Tat complex"/>
    <property type="evidence" value="ECO:0007669"/>
    <property type="project" value="UniProtKB-UniRule"/>
</dbReference>
<dbReference type="PRINTS" id="PR01840">
    <property type="entry name" value="TATCFAMILY"/>
</dbReference>
<feature type="region of interest" description="Disordered" evidence="8">
    <location>
        <begin position="275"/>
        <end position="328"/>
    </location>
</feature>
<dbReference type="PANTHER" id="PTHR30371">
    <property type="entry name" value="SEC-INDEPENDENT PROTEIN TRANSLOCASE PROTEIN TATC"/>
    <property type="match status" value="1"/>
</dbReference>
<dbReference type="GO" id="GO:0065002">
    <property type="term" value="P:intracellular protein transmembrane transport"/>
    <property type="evidence" value="ECO:0007669"/>
    <property type="project" value="TreeGrafter"/>
</dbReference>
<dbReference type="GO" id="GO:0033281">
    <property type="term" value="C:TAT protein transport complex"/>
    <property type="evidence" value="ECO:0007669"/>
    <property type="project" value="UniProtKB-UniRule"/>
</dbReference>
<dbReference type="NCBIfam" id="TIGR00945">
    <property type="entry name" value="tatC"/>
    <property type="match status" value="1"/>
</dbReference>
<evidence type="ECO:0000256" key="6">
    <source>
        <dbReference type="ARBA" id="ARBA00023136"/>
    </source>
</evidence>
<feature type="transmembrane region" description="Helical" evidence="7">
    <location>
        <begin position="29"/>
        <end position="49"/>
    </location>
</feature>
<keyword evidence="7" id="KW-0813">Transport</keyword>
<keyword evidence="5 7" id="KW-0811">Translocation</keyword>
<feature type="transmembrane region" description="Helical" evidence="7">
    <location>
        <begin position="239"/>
        <end position="259"/>
    </location>
</feature>
<dbReference type="Proteomes" id="UP000198741">
    <property type="component" value="Chromosome I"/>
</dbReference>
<dbReference type="AlphaFoldDB" id="A0A1H0RSW5"/>
<accession>A0A1H0RSW5</accession>
<evidence type="ECO:0000256" key="1">
    <source>
        <dbReference type="ARBA" id="ARBA00004141"/>
    </source>
</evidence>
<evidence type="ECO:0000256" key="4">
    <source>
        <dbReference type="ARBA" id="ARBA00022989"/>
    </source>
</evidence>
<evidence type="ECO:0000256" key="2">
    <source>
        <dbReference type="ARBA" id="ARBA00022692"/>
    </source>
</evidence>
<comment type="subunit">
    <text evidence="7">The Tat system comprises two distinct complexes: a TatABC complex, containing multiple copies of TatA, TatB and TatC subunits, and a separate TatA complex, containing only TatA subunits. Substrates initially bind to the TatABC complex, which probably triggers association of the separate TatA complex to form the active translocon.</text>
</comment>
<keyword evidence="10" id="KW-1185">Reference proteome</keyword>
<feature type="transmembrane region" description="Helical" evidence="7">
    <location>
        <begin position="132"/>
        <end position="155"/>
    </location>
</feature>
<feature type="transmembrane region" description="Helical" evidence="7">
    <location>
        <begin position="100"/>
        <end position="120"/>
    </location>
</feature>
<reference evidence="9 10" key="1">
    <citation type="submission" date="2016-10" db="EMBL/GenBank/DDBJ databases">
        <authorList>
            <person name="de Groot N.N."/>
        </authorList>
    </citation>
    <scope>NUCLEOTIDE SEQUENCE [LARGE SCALE GENOMIC DNA]</scope>
    <source>
        <strain evidence="10">P4-7,KCTC 19426,CECT 7604</strain>
    </source>
</reference>
<comment type="function">
    <text evidence="7">Part of the twin-arginine translocation (Tat) system that transports large folded proteins containing a characteristic twin-arginine motif in their signal peptide across membranes. Together with TatB, TatC is part of a receptor directly interacting with Tat signal peptides.</text>
</comment>
<organism evidence="9 10">
    <name type="scientific">Nakamurella panacisegetis</name>
    <dbReference type="NCBI Taxonomy" id="1090615"/>
    <lineage>
        <taxon>Bacteria</taxon>
        <taxon>Bacillati</taxon>
        <taxon>Actinomycetota</taxon>
        <taxon>Actinomycetes</taxon>
        <taxon>Nakamurellales</taxon>
        <taxon>Nakamurellaceae</taxon>
        <taxon>Nakamurella</taxon>
    </lineage>
</organism>
<comment type="similarity">
    <text evidence="7">Belongs to the TatC family.</text>
</comment>
<feature type="transmembrane region" description="Helical" evidence="7">
    <location>
        <begin position="217"/>
        <end position="233"/>
    </location>
</feature>
<sequence length="328" mass="35223">MLLRRKKDEPKPDGTMSLMEHLYELRKRLFWAAVGLFLGTLVGFIWYTVAIPSLHIANLGDILTGPYCKVPADKRLAVTGHACALLATDVFSPLQIRLKAAFMVGAVLSCPVWLYQLWAFVTPALYDKERKFARIFVSFAAVLFAGGAVLAYFVISEGLTVLLGFAGSGVVSGLDPSKYFQFLMAMLIIFGVSFELPLMLIMLNIIGLIKGEKLAKARRYSIFGLVVFAALVVPGNDPITMSALALSLVILYEVAVQVTKVHDKRKGARLAAEGLGDLSDDEASPDPTTAGDHGGTAASPPVERPAPVPAPTPITVNDPSAPDFGDAT</sequence>
<keyword evidence="6 7" id="KW-0472">Membrane</keyword>
<gene>
    <name evidence="7" type="primary">tatC</name>
    <name evidence="9" type="ORF">SAMN04515671_3734</name>
</gene>
<feature type="compositionally biased region" description="Pro residues" evidence="8">
    <location>
        <begin position="302"/>
        <end position="312"/>
    </location>
</feature>
<evidence type="ECO:0000256" key="8">
    <source>
        <dbReference type="SAM" id="MobiDB-lite"/>
    </source>
</evidence>
<proteinExistence type="inferred from homology"/>
<keyword evidence="4 7" id="KW-1133">Transmembrane helix</keyword>
<evidence type="ECO:0000256" key="3">
    <source>
        <dbReference type="ARBA" id="ARBA00022927"/>
    </source>
</evidence>
<evidence type="ECO:0000256" key="5">
    <source>
        <dbReference type="ARBA" id="ARBA00023010"/>
    </source>
</evidence>
<evidence type="ECO:0000313" key="10">
    <source>
        <dbReference type="Proteomes" id="UP000198741"/>
    </source>
</evidence>
<evidence type="ECO:0000256" key="7">
    <source>
        <dbReference type="HAMAP-Rule" id="MF_00902"/>
    </source>
</evidence>
<dbReference type="Pfam" id="PF00902">
    <property type="entry name" value="TatC"/>
    <property type="match status" value="1"/>
</dbReference>
<keyword evidence="3 7" id="KW-0653">Protein transport</keyword>
<evidence type="ECO:0000313" key="9">
    <source>
        <dbReference type="EMBL" id="SDP32533.1"/>
    </source>
</evidence>
<dbReference type="PANTHER" id="PTHR30371:SF0">
    <property type="entry name" value="SEC-INDEPENDENT PROTEIN TRANSLOCASE PROTEIN TATC, CHLOROPLASTIC-RELATED"/>
    <property type="match status" value="1"/>
</dbReference>
<name>A0A1H0RSW5_9ACTN</name>
<dbReference type="EMBL" id="LT629710">
    <property type="protein sequence ID" value="SDP32533.1"/>
    <property type="molecule type" value="Genomic_DNA"/>
</dbReference>
<dbReference type="HAMAP" id="MF_00902">
    <property type="entry name" value="TatC"/>
    <property type="match status" value="1"/>
</dbReference>
<keyword evidence="7" id="KW-1003">Cell membrane</keyword>
<dbReference type="RefSeq" id="WP_231988185.1">
    <property type="nucleotide sequence ID" value="NZ_LT629710.1"/>
</dbReference>
<keyword evidence="2 7" id="KW-0812">Transmembrane</keyword>
<comment type="subcellular location">
    <subcellularLocation>
        <location evidence="7">Cell membrane</location>
        <topology evidence="7">Multi-pass membrane protein</topology>
    </subcellularLocation>
    <subcellularLocation>
        <location evidence="1">Membrane</location>
        <topology evidence="1">Multi-pass membrane protein</topology>
    </subcellularLocation>
</comment>